<accession>A0A284SD86</accession>
<reference evidence="2" key="1">
    <citation type="journal article" date="2017" name="Nat. Ecol. Evol.">
        <title>Genome expansion and lineage-specific genetic innovations in the forest pathogenic fungi Armillaria.</title>
        <authorList>
            <person name="Sipos G."/>
            <person name="Prasanna A.N."/>
            <person name="Walter M.C."/>
            <person name="O'Connor E."/>
            <person name="Balint B."/>
            <person name="Krizsan K."/>
            <person name="Kiss B."/>
            <person name="Hess J."/>
            <person name="Varga T."/>
            <person name="Slot J."/>
            <person name="Riley R."/>
            <person name="Boka B."/>
            <person name="Rigling D."/>
            <person name="Barry K."/>
            <person name="Lee J."/>
            <person name="Mihaltcheva S."/>
            <person name="LaButti K."/>
            <person name="Lipzen A."/>
            <person name="Waldron R."/>
            <person name="Moloney N.M."/>
            <person name="Sperisen C."/>
            <person name="Kredics L."/>
            <person name="Vagvoelgyi C."/>
            <person name="Patrignani A."/>
            <person name="Fitzpatrick D."/>
            <person name="Nagy I."/>
            <person name="Doyle S."/>
            <person name="Anderson J.B."/>
            <person name="Grigoriev I.V."/>
            <person name="Gueldener U."/>
            <person name="Muensterkoetter M."/>
            <person name="Nagy L.G."/>
        </authorList>
    </citation>
    <scope>NUCLEOTIDE SEQUENCE [LARGE SCALE GENOMIC DNA]</scope>
    <source>
        <strain evidence="2">C18/9</strain>
    </source>
</reference>
<dbReference type="Proteomes" id="UP000219338">
    <property type="component" value="Unassembled WGS sequence"/>
</dbReference>
<dbReference type="AlphaFoldDB" id="A0A284SD86"/>
<evidence type="ECO:0000313" key="1">
    <source>
        <dbReference type="EMBL" id="SJL18950.1"/>
    </source>
</evidence>
<dbReference type="EMBL" id="FUEG01000078">
    <property type="protein sequence ID" value="SJL18950.1"/>
    <property type="molecule type" value="Genomic_DNA"/>
</dbReference>
<sequence>MQEDLSEKCKEVGITIQRMIWAVVTHWLTHGTVLCHALILQPALDMLCDMSDWNKNQKKAIGHFKLTRLEWQFIEQLQPMLVMLSVASEQMSSSGVPLLHEVIPLFDLLISKFEDIIIDTDLFSGVRAAADVLSNGEWQKTSGRK</sequence>
<dbReference type="OrthoDB" id="3251057at2759"/>
<evidence type="ECO:0000313" key="2">
    <source>
        <dbReference type="Proteomes" id="UP000219338"/>
    </source>
</evidence>
<keyword evidence="2" id="KW-1185">Reference proteome</keyword>
<protein>
    <submittedName>
        <fullName evidence="1">Uncharacterized protein</fullName>
    </submittedName>
</protein>
<gene>
    <name evidence="1" type="ORF">ARMOST_22553</name>
</gene>
<name>A0A284SD86_ARMOS</name>
<organism evidence="1 2">
    <name type="scientific">Armillaria ostoyae</name>
    <name type="common">Armillaria root rot fungus</name>
    <dbReference type="NCBI Taxonomy" id="47428"/>
    <lineage>
        <taxon>Eukaryota</taxon>
        <taxon>Fungi</taxon>
        <taxon>Dikarya</taxon>
        <taxon>Basidiomycota</taxon>
        <taxon>Agaricomycotina</taxon>
        <taxon>Agaricomycetes</taxon>
        <taxon>Agaricomycetidae</taxon>
        <taxon>Agaricales</taxon>
        <taxon>Marasmiineae</taxon>
        <taxon>Physalacriaceae</taxon>
        <taxon>Armillaria</taxon>
    </lineage>
</organism>
<proteinExistence type="predicted"/>
<dbReference type="OMA" id="IWAVVTH"/>